<dbReference type="Proteomes" id="UP000887569">
    <property type="component" value="Unplaced"/>
</dbReference>
<keyword evidence="1" id="KW-0812">Transmembrane</keyword>
<keyword evidence="1" id="KW-1133">Transmembrane helix</keyword>
<sequence>PIECALRGTHPSNHCCLRSVYNSRALNINYPALTRRYTSDVRRKLNGLQARGIIADLYNFFSAMDCSCSDILRALRLCSVVCVLCASGYLLQDVLKSNDEDLNFSQTFRLVFGACLTFVSLIGILVIADFEYLQHLFTYLFTL</sequence>
<evidence type="ECO:0000313" key="2">
    <source>
        <dbReference type="Proteomes" id="UP000887569"/>
    </source>
</evidence>
<name>A0A914ZP35_PARUN</name>
<evidence type="ECO:0000313" key="3">
    <source>
        <dbReference type="WBParaSite" id="PgB11_g069_t01"/>
    </source>
</evidence>
<feature type="transmembrane region" description="Helical" evidence="1">
    <location>
        <begin position="111"/>
        <end position="133"/>
    </location>
</feature>
<feature type="transmembrane region" description="Helical" evidence="1">
    <location>
        <begin position="74"/>
        <end position="91"/>
    </location>
</feature>
<keyword evidence="1" id="KW-0472">Membrane</keyword>
<accession>A0A914ZP35</accession>
<dbReference type="WBParaSite" id="PgB11_g069_t01">
    <property type="protein sequence ID" value="PgB11_g069_t01"/>
    <property type="gene ID" value="PgB11_g069"/>
</dbReference>
<proteinExistence type="predicted"/>
<keyword evidence="2" id="KW-1185">Reference proteome</keyword>
<protein>
    <submittedName>
        <fullName evidence="3">Uncharacterized protein</fullName>
    </submittedName>
</protein>
<evidence type="ECO:0000256" key="1">
    <source>
        <dbReference type="SAM" id="Phobius"/>
    </source>
</evidence>
<reference evidence="3" key="1">
    <citation type="submission" date="2022-11" db="UniProtKB">
        <authorList>
            <consortium name="WormBaseParasite"/>
        </authorList>
    </citation>
    <scope>IDENTIFICATION</scope>
</reference>
<organism evidence="2 3">
    <name type="scientific">Parascaris univalens</name>
    <name type="common">Nematode worm</name>
    <dbReference type="NCBI Taxonomy" id="6257"/>
    <lineage>
        <taxon>Eukaryota</taxon>
        <taxon>Metazoa</taxon>
        <taxon>Ecdysozoa</taxon>
        <taxon>Nematoda</taxon>
        <taxon>Chromadorea</taxon>
        <taxon>Rhabditida</taxon>
        <taxon>Spirurina</taxon>
        <taxon>Ascaridomorpha</taxon>
        <taxon>Ascaridoidea</taxon>
        <taxon>Ascarididae</taxon>
        <taxon>Parascaris</taxon>
    </lineage>
</organism>
<dbReference type="AlphaFoldDB" id="A0A914ZP35"/>